<dbReference type="AlphaFoldDB" id="A0A6P7YM09"/>
<feature type="domain" description="Methyltransferase type 11" evidence="4">
    <location>
        <begin position="46"/>
        <end position="137"/>
    </location>
</feature>
<comment type="similarity">
    <text evidence="1">Belongs to the methyltransferase superfamily.</text>
</comment>
<evidence type="ECO:0000256" key="2">
    <source>
        <dbReference type="ARBA" id="ARBA00022603"/>
    </source>
</evidence>
<dbReference type="GO" id="GO:0008757">
    <property type="term" value="F:S-adenosylmethionine-dependent methyltransferase activity"/>
    <property type="evidence" value="ECO:0007669"/>
    <property type="project" value="InterPro"/>
</dbReference>
<dbReference type="Pfam" id="PF08241">
    <property type="entry name" value="Methyltransf_11"/>
    <property type="match status" value="1"/>
</dbReference>
<dbReference type="PANTHER" id="PTHR44942">
    <property type="entry name" value="METHYLTRANSF_11 DOMAIN-CONTAINING PROTEIN"/>
    <property type="match status" value="1"/>
</dbReference>
<reference evidence="6 7" key="1">
    <citation type="submission" date="2025-04" db="UniProtKB">
        <authorList>
            <consortium name="RefSeq"/>
        </authorList>
    </citation>
    <scope>IDENTIFICATION</scope>
</reference>
<keyword evidence="2 6" id="KW-0489">Methyltransferase</keyword>
<accession>A0A6P7YM09</accession>
<keyword evidence="5" id="KW-1185">Reference proteome</keyword>
<sequence length="271" mass="30704">MATQLFEGKEHASLYQKYRLPPPDEVQKLILSYLEEKKQKPFSLAVDIGCGTGQSTRALSSHFEKIVGTDISKAQIEEAKRASCASNISYCVSPAEELPFEDSSVDLITAAAAAHWFNIKKFLKEADRILKPSGCMALYSYHAYMEVHYKNCADKLTAIFTEFYDSLSKYASKNTEIVHSEYEAIFNAIPYPDKKRITKMVHKFQMPVGDLMGLFKSFSMFQTFLQIDPDAAKKLIENTEQRFLEVMGVSSNETIVEVWAKHFCVLARKSS</sequence>
<evidence type="ECO:0000313" key="7">
    <source>
        <dbReference type="RefSeq" id="XP_030066047.1"/>
    </source>
</evidence>
<dbReference type="SUPFAM" id="SSF53335">
    <property type="entry name" value="S-adenosyl-L-methionine-dependent methyltransferases"/>
    <property type="match status" value="1"/>
</dbReference>
<dbReference type="OrthoDB" id="506498at2759"/>
<dbReference type="Gene3D" id="3.40.50.150">
    <property type="entry name" value="Vaccinia Virus protein VP39"/>
    <property type="match status" value="1"/>
</dbReference>
<evidence type="ECO:0000256" key="1">
    <source>
        <dbReference type="ARBA" id="ARBA00008361"/>
    </source>
</evidence>
<dbReference type="GO" id="GO:0032259">
    <property type="term" value="P:methylation"/>
    <property type="evidence" value="ECO:0007669"/>
    <property type="project" value="UniProtKB-KW"/>
</dbReference>
<dbReference type="InterPro" id="IPR051052">
    <property type="entry name" value="Diverse_substrate_MTase"/>
</dbReference>
<keyword evidence="3" id="KW-0808">Transferase</keyword>
<dbReference type="RefSeq" id="XP_030066046.1">
    <property type="nucleotide sequence ID" value="XM_030210186.1"/>
</dbReference>
<proteinExistence type="inferred from homology"/>
<name>A0A6P7YM09_9AMPH</name>
<evidence type="ECO:0000256" key="3">
    <source>
        <dbReference type="ARBA" id="ARBA00022679"/>
    </source>
</evidence>
<dbReference type="RefSeq" id="XP_030066048.1">
    <property type="nucleotide sequence ID" value="XM_030210188.1"/>
</dbReference>
<dbReference type="CDD" id="cd02440">
    <property type="entry name" value="AdoMet_MTases"/>
    <property type="match status" value="1"/>
</dbReference>
<evidence type="ECO:0000313" key="8">
    <source>
        <dbReference type="RefSeq" id="XP_030066048.1"/>
    </source>
</evidence>
<organism evidence="5 8">
    <name type="scientific">Microcaecilia unicolor</name>
    <dbReference type="NCBI Taxonomy" id="1415580"/>
    <lineage>
        <taxon>Eukaryota</taxon>
        <taxon>Metazoa</taxon>
        <taxon>Chordata</taxon>
        <taxon>Craniata</taxon>
        <taxon>Vertebrata</taxon>
        <taxon>Euteleostomi</taxon>
        <taxon>Amphibia</taxon>
        <taxon>Gymnophiona</taxon>
        <taxon>Siphonopidae</taxon>
        <taxon>Microcaecilia</taxon>
    </lineage>
</organism>
<dbReference type="InterPro" id="IPR029063">
    <property type="entry name" value="SAM-dependent_MTases_sf"/>
</dbReference>
<evidence type="ECO:0000259" key="4">
    <source>
        <dbReference type="Pfam" id="PF08241"/>
    </source>
</evidence>
<gene>
    <name evidence="6 7 8" type="primary">LOC115474627</name>
</gene>
<dbReference type="GeneID" id="115474627"/>
<dbReference type="RefSeq" id="XP_030066047.1">
    <property type="nucleotide sequence ID" value="XM_030210187.1"/>
</dbReference>
<dbReference type="PANTHER" id="PTHR44942:SF4">
    <property type="entry name" value="METHYLTRANSFERASE TYPE 11 DOMAIN-CONTAINING PROTEIN"/>
    <property type="match status" value="1"/>
</dbReference>
<dbReference type="KEGG" id="muo:115474627"/>
<evidence type="ECO:0000313" key="5">
    <source>
        <dbReference type="Proteomes" id="UP000515156"/>
    </source>
</evidence>
<protein>
    <submittedName>
        <fullName evidence="6 7">Methyltransferase DDB_G0268948</fullName>
    </submittedName>
</protein>
<dbReference type="FunFam" id="3.40.50.150:FF:000370">
    <property type="entry name" value="Si:ch211-93g23.2"/>
    <property type="match status" value="1"/>
</dbReference>
<dbReference type="InterPro" id="IPR013216">
    <property type="entry name" value="Methyltransf_11"/>
</dbReference>
<dbReference type="Proteomes" id="UP000515156">
    <property type="component" value="Chromosome 7"/>
</dbReference>
<evidence type="ECO:0000313" key="6">
    <source>
        <dbReference type="RefSeq" id="XP_030066046.1"/>
    </source>
</evidence>